<name>A0AAE1VLL1_9SOLA</name>
<proteinExistence type="predicted"/>
<keyword evidence="2" id="KW-1185">Reference proteome</keyword>
<evidence type="ECO:0000313" key="2">
    <source>
        <dbReference type="Proteomes" id="UP001291623"/>
    </source>
</evidence>
<comment type="caution">
    <text evidence="1">The sequence shown here is derived from an EMBL/GenBank/DDBJ whole genome shotgun (WGS) entry which is preliminary data.</text>
</comment>
<gene>
    <name evidence="1" type="ORF">RND71_015943</name>
</gene>
<dbReference type="EMBL" id="JAVYJV010000008">
    <property type="protein sequence ID" value="KAK4364585.1"/>
    <property type="molecule type" value="Genomic_DNA"/>
</dbReference>
<organism evidence="1 2">
    <name type="scientific">Anisodus tanguticus</name>
    <dbReference type="NCBI Taxonomy" id="243964"/>
    <lineage>
        <taxon>Eukaryota</taxon>
        <taxon>Viridiplantae</taxon>
        <taxon>Streptophyta</taxon>
        <taxon>Embryophyta</taxon>
        <taxon>Tracheophyta</taxon>
        <taxon>Spermatophyta</taxon>
        <taxon>Magnoliopsida</taxon>
        <taxon>eudicotyledons</taxon>
        <taxon>Gunneridae</taxon>
        <taxon>Pentapetalae</taxon>
        <taxon>asterids</taxon>
        <taxon>lamiids</taxon>
        <taxon>Solanales</taxon>
        <taxon>Solanaceae</taxon>
        <taxon>Solanoideae</taxon>
        <taxon>Hyoscyameae</taxon>
        <taxon>Anisodus</taxon>
    </lineage>
</organism>
<sequence length="98" mass="11320">MLKIRYIPFYFSSQSFATLQSILEERLRIGGERSWRRAISRSVHLLSYAFFRDGACGGVNLVALIRWTQARQRPCVHIPRFTRWWGLEEGPVPSPPGA</sequence>
<reference evidence="1" key="1">
    <citation type="submission" date="2023-12" db="EMBL/GenBank/DDBJ databases">
        <title>Genome assembly of Anisodus tanguticus.</title>
        <authorList>
            <person name="Wang Y.-J."/>
        </authorList>
    </citation>
    <scope>NUCLEOTIDE SEQUENCE</scope>
    <source>
        <strain evidence="1">KB-2021</strain>
        <tissue evidence="1">Leaf</tissue>
    </source>
</reference>
<accession>A0AAE1VLL1</accession>
<evidence type="ECO:0000313" key="1">
    <source>
        <dbReference type="EMBL" id="KAK4364585.1"/>
    </source>
</evidence>
<dbReference type="Proteomes" id="UP001291623">
    <property type="component" value="Unassembled WGS sequence"/>
</dbReference>
<protein>
    <submittedName>
        <fullName evidence="1">Uncharacterized protein</fullName>
    </submittedName>
</protein>
<dbReference type="AlphaFoldDB" id="A0AAE1VLL1"/>